<dbReference type="InterPro" id="IPR038765">
    <property type="entry name" value="Papain-like_cys_pep_sf"/>
</dbReference>
<dbReference type="InterPro" id="IPR000064">
    <property type="entry name" value="NLP_P60_dom"/>
</dbReference>
<evidence type="ECO:0000313" key="7">
    <source>
        <dbReference type="Proteomes" id="UP000036520"/>
    </source>
</evidence>
<proteinExistence type="inferred from homology"/>
<dbReference type="RefSeq" id="WP_048641950.1">
    <property type="nucleotide sequence ID" value="NZ_CP012040.1"/>
</dbReference>
<evidence type="ECO:0000256" key="3">
    <source>
        <dbReference type="ARBA" id="ARBA00022801"/>
    </source>
</evidence>
<keyword evidence="4" id="KW-0788">Thiol protease</keyword>
<dbReference type="KEGG" id="camu:CA2015_2215"/>
<comment type="similarity">
    <text evidence="1">Belongs to the peptidase C40 family.</text>
</comment>
<keyword evidence="2" id="KW-0645">Protease</keyword>
<dbReference type="AlphaFoldDB" id="A0A0H4PB24"/>
<reference evidence="6 7" key="1">
    <citation type="submission" date="2015-07" db="EMBL/GenBank/DDBJ databases">
        <authorList>
            <person name="Kim K.M."/>
        </authorList>
    </citation>
    <scope>NUCLEOTIDE SEQUENCE [LARGE SCALE GENOMIC DNA]</scope>
    <source>
        <strain evidence="6 7">KCTC 12363</strain>
    </source>
</reference>
<evidence type="ECO:0000256" key="1">
    <source>
        <dbReference type="ARBA" id="ARBA00007074"/>
    </source>
</evidence>
<sequence>MQNETFKEWHSNPTFGICRLSLLSVYEKPVSDAGLSTQILFGELYEVIVVSDDGQWLKIEGLEFIGSGWILASQHHPLTKEAFEFFAKSPRQIVSQGIGEIKLKDATMFLLPGSQLHAGQNEIFEWEDSIKFKGNSRPYEKKANRQEIKKIGLRFLHAPYLSGGRSIFGLNGSSWINLLFKIGGIVFPNELGSLGHIEGRQDVSEIDVGDVIIFGNQSGVPFQLGLYIGEGTLLWVKEKVKFGAFDPEKWSTTNNRFKNNVQLLTVKKLVD</sequence>
<name>A0A0H4PB24_9BACT</name>
<dbReference type="GO" id="GO:0008234">
    <property type="term" value="F:cysteine-type peptidase activity"/>
    <property type="evidence" value="ECO:0007669"/>
    <property type="project" value="UniProtKB-KW"/>
</dbReference>
<dbReference type="OrthoDB" id="9813368at2"/>
<keyword evidence="7" id="KW-1185">Reference proteome</keyword>
<dbReference type="GO" id="GO:0006508">
    <property type="term" value="P:proteolysis"/>
    <property type="evidence" value="ECO:0007669"/>
    <property type="project" value="UniProtKB-KW"/>
</dbReference>
<dbReference type="Pfam" id="PF00877">
    <property type="entry name" value="NLPC_P60"/>
    <property type="match status" value="1"/>
</dbReference>
<feature type="domain" description="NlpC/P60" evidence="5">
    <location>
        <begin position="159"/>
        <end position="251"/>
    </location>
</feature>
<dbReference type="Proteomes" id="UP000036520">
    <property type="component" value="Chromosome"/>
</dbReference>
<protein>
    <recommendedName>
        <fullName evidence="5">NlpC/P60 domain-containing protein</fullName>
    </recommendedName>
</protein>
<gene>
    <name evidence="6" type="ORF">CA2015_2215</name>
</gene>
<evidence type="ECO:0000256" key="4">
    <source>
        <dbReference type="ARBA" id="ARBA00022807"/>
    </source>
</evidence>
<dbReference type="STRING" id="320787.CA2015_2215"/>
<organism evidence="6 7">
    <name type="scientific">Cyclobacterium amurskyense</name>
    <dbReference type="NCBI Taxonomy" id="320787"/>
    <lineage>
        <taxon>Bacteria</taxon>
        <taxon>Pseudomonadati</taxon>
        <taxon>Bacteroidota</taxon>
        <taxon>Cytophagia</taxon>
        <taxon>Cytophagales</taxon>
        <taxon>Cyclobacteriaceae</taxon>
        <taxon>Cyclobacterium</taxon>
    </lineage>
</organism>
<evidence type="ECO:0000313" key="6">
    <source>
        <dbReference type="EMBL" id="AKP51636.1"/>
    </source>
</evidence>
<evidence type="ECO:0000259" key="5">
    <source>
        <dbReference type="Pfam" id="PF00877"/>
    </source>
</evidence>
<accession>A0A0H4PB24</accession>
<keyword evidence="3" id="KW-0378">Hydrolase</keyword>
<dbReference type="SUPFAM" id="SSF54001">
    <property type="entry name" value="Cysteine proteinases"/>
    <property type="match status" value="1"/>
</dbReference>
<dbReference type="EMBL" id="CP012040">
    <property type="protein sequence ID" value="AKP51636.1"/>
    <property type="molecule type" value="Genomic_DNA"/>
</dbReference>
<dbReference type="Gene3D" id="3.90.1720.10">
    <property type="entry name" value="endopeptidase domain like (from Nostoc punctiforme)"/>
    <property type="match status" value="1"/>
</dbReference>
<evidence type="ECO:0000256" key="2">
    <source>
        <dbReference type="ARBA" id="ARBA00022670"/>
    </source>
</evidence>